<keyword evidence="14" id="KW-1185">Reference proteome</keyword>
<organism evidence="13 14">
    <name type="scientific">Bernardetia litoralis (strain ATCC 23117 / DSM 6794 / NBRC 15988 / NCIMB 1366 / Fx l1 / Sio-4)</name>
    <name type="common">Flexibacter litoralis</name>
    <dbReference type="NCBI Taxonomy" id="880071"/>
    <lineage>
        <taxon>Bacteria</taxon>
        <taxon>Pseudomonadati</taxon>
        <taxon>Bacteroidota</taxon>
        <taxon>Cytophagia</taxon>
        <taxon>Cytophagales</taxon>
        <taxon>Bernardetiaceae</taxon>
        <taxon>Bernardetia</taxon>
    </lineage>
</organism>
<dbReference type="eggNOG" id="COG0827">
    <property type="taxonomic scope" value="Bacteria"/>
</dbReference>
<dbReference type="Pfam" id="PF12950">
    <property type="entry name" value="TaqI_C"/>
    <property type="match status" value="1"/>
</dbReference>
<gene>
    <name evidence="13" type="ordered locus">Fleli_3569</name>
</gene>
<evidence type="ECO:0000256" key="7">
    <source>
        <dbReference type="ARBA" id="ARBA00047942"/>
    </source>
</evidence>
<keyword evidence="2" id="KW-0489">Methyltransferase</keyword>
<evidence type="ECO:0000256" key="4">
    <source>
        <dbReference type="ARBA" id="ARBA00022691"/>
    </source>
</evidence>
<dbReference type="KEGG" id="fli:Fleli_3569"/>
<dbReference type="InterPro" id="IPR050953">
    <property type="entry name" value="N4_N6_ade-DNA_methylase"/>
</dbReference>
<feature type="domain" description="DUF7814" evidence="12">
    <location>
        <begin position="256"/>
        <end position="486"/>
    </location>
</feature>
<dbReference type="InterPro" id="IPR029063">
    <property type="entry name" value="SAM-dependent_MTases_sf"/>
</dbReference>
<dbReference type="GO" id="GO:0032259">
    <property type="term" value="P:methylation"/>
    <property type="evidence" value="ECO:0007669"/>
    <property type="project" value="UniProtKB-KW"/>
</dbReference>
<dbReference type="PANTHER" id="PTHR33841:SF1">
    <property type="entry name" value="DNA METHYLTRANSFERASE A"/>
    <property type="match status" value="1"/>
</dbReference>
<dbReference type="HOGENOM" id="CLU_002539_0_0_10"/>
<keyword evidence="4" id="KW-0949">S-adenosyl-L-methionine</keyword>
<dbReference type="RefSeq" id="WP_014799312.1">
    <property type="nucleotide sequence ID" value="NC_018018.1"/>
</dbReference>
<keyword evidence="8" id="KW-0175">Coiled coil</keyword>
<dbReference type="InterPro" id="IPR025931">
    <property type="entry name" value="TaqI_C"/>
</dbReference>
<evidence type="ECO:0000256" key="3">
    <source>
        <dbReference type="ARBA" id="ARBA00022679"/>
    </source>
</evidence>
<dbReference type="OrthoDB" id="32195at2"/>
<dbReference type="EC" id="2.1.1.72" evidence="1"/>
<dbReference type="PROSITE" id="PS00092">
    <property type="entry name" value="N6_MTASE"/>
    <property type="match status" value="1"/>
</dbReference>
<accession>I4APK2</accession>
<dbReference type="SUPFAM" id="SSF53335">
    <property type="entry name" value="S-adenosyl-L-methionine-dependent methyltransferases"/>
    <property type="match status" value="1"/>
</dbReference>
<dbReference type="PRINTS" id="PR00507">
    <property type="entry name" value="N12N6MTFRASE"/>
</dbReference>
<dbReference type="STRING" id="880071.Fleli_3569"/>
<proteinExistence type="predicted"/>
<keyword evidence="13" id="KW-0378">Hydrolase</keyword>
<dbReference type="GO" id="GO:0004519">
    <property type="term" value="F:endonuclease activity"/>
    <property type="evidence" value="ECO:0007669"/>
    <property type="project" value="UniProtKB-KW"/>
</dbReference>
<dbReference type="InterPro" id="IPR002052">
    <property type="entry name" value="DNA_methylase_N6_adenine_CS"/>
</dbReference>
<feature type="coiled-coil region" evidence="8">
    <location>
        <begin position="797"/>
        <end position="824"/>
    </location>
</feature>
<keyword evidence="13" id="KW-0255">Endonuclease</keyword>
<dbReference type="InterPro" id="IPR055573">
    <property type="entry name" value="DUF7149"/>
</dbReference>
<evidence type="ECO:0000256" key="8">
    <source>
        <dbReference type="SAM" id="Coils"/>
    </source>
</evidence>
<dbReference type="Gene3D" id="3.40.50.150">
    <property type="entry name" value="Vaccinia Virus protein VP39"/>
    <property type="match status" value="2"/>
</dbReference>
<evidence type="ECO:0000259" key="12">
    <source>
        <dbReference type="Pfam" id="PF25120"/>
    </source>
</evidence>
<dbReference type="GO" id="GO:0009307">
    <property type="term" value="P:DNA restriction-modification system"/>
    <property type="evidence" value="ECO:0007669"/>
    <property type="project" value="UniProtKB-KW"/>
</dbReference>
<dbReference type="Pfam" id="PF25120">
    <property type="entry name" value="DUF7814"/>
    <property type="match status" value="1"/>
</dbReference>
<protein>
    <recommendedName>
        <fullName evidence="1">site-specific DNA-methyltransferase (adenine-specific)</fullName>
        <ecNumber evidence="1">2.1.1.72</ecNumber>
    </recommendedName>
</protein>
<keyword evidence="5" id="KW-0680">Restriction system</keyword>
<dbReference type="Proteomes" id="UP000006054">
    <property type="component" value="Chromosome"/>
</dbReference>
<dbReference type="InterPro" id="IPR056716">
    <property type="entry name" value="DUF7814"/>
</dbReference>
<feature type="domain" description="Type II methyltransferase M.TaqI-like" evidence="9">
    <location>
        <begin position="651"/>
        <end position="941"/>
    </location>
</feature>
<evidence type="ECO:0000259" key="11">
    <source>
        <dbReference type="Pfam" id="PF23653"/>
    </source>
</evidence>
<name>I4APK2_BERLS</name>
<evidence type="ECO:0000256" key="6">
    <source>
        <dbReference type="ARBA" id="ARBA00023125"/>
    </source>
</evidence>
<comment type="catalytic activity">
    <reaction evidence="7">
        <text>a 2'-deoxyadenosine in DNA + S-adenosyl-L-methionine = an N(6)-methyl-2'-deoxyadenosine in DNA + S-adenosyl-L-homocysteine + H(+)</text>
        <dbReference type="Rhea" id="RHEA:15197"/>
        <dbReference type="Rhea" id="RHEA-COMP:12418"/>
        <dbReference type="Rhea" id="RHEA-COMP:12419"/>
        <dbReference type="ChEBI" id="CHEBI:15378"/>
        <dbReference type="ChEBI" id="CHEBI:57856"/>
        <dbReference type="ChEBI" id="CHEBI:59789"/>
        <dbReference type="ChEBI" id="CHEBI:90615"/>
        <dbReference type="ChEBI" id="CHEBI:90616"/>
        <dbReference type="EC" id="2.1.1.72"/>
    </reaction>
</comment>
<dbReference type="AlphaFoldDB" id="I4APK2"/>
<evidence type="ECO:0000313" key="13">
    <source>
        <dbReference type="EMBL" id="AFM05887.1"/>
    </source>
</evidence>
<feature type="domain" description="DUF7149" evidence="11">
    <location>
        <begin position="7"/>
        <end position="255"/>
    </location>
</feature>
<reference evidence="14" key="1">
    <citation type="submission" date="2012-06" db="EMBL/GenBank/DDBJ databases">
        <title>The complete genome of Flexibacter litoralis DSM 6794.</title>
        <authorList>
            <person name="Lucas S."/>
            <person name="Copeland A."/>
            <person name="Lapidus A."/>
            <person name="Glavina del Rio T."/>
            <person name="Dalin E."/>
            <person name="Tice H."/>
            <person name="Bruce D."/>
            <person name="Goodwin L."/>
            <person name="Pitluck S."/>
            <person name="Peters L."/>
            <person name="Ovchinnikova G."/>
            <person name="Lu M."/>
            <person name="Kyrpides N."/>
            <person name="Mavromatis K."/>
            <person name="Ivanova N."/>
            <person name="Brettin T."/>
            <person name="Detter J.C."/>
            <person name="Han C."/>
            <person name="Larimer F."/>
            <person name="Land M."/>
            <person name="Hauser L."/>
            <person name="Markowitz V."/>
            <person name="Cheng J.-F."/>
            <person name="Hugenholtz P."/>
            <person name="Woyke T."/>
            <person name="Wu D."/>
            <person name="Spring S."/>
            <person name="Lang E."/>
            <person name="Kopitz M."/>
            <person name="Brambilla E."/>
            <person name="Klenk H.-P."/>
            <person name="Eisen J.A."/>
        </authorList>
    </citation>
    <scope>NUCLEOTIDE SEQUENCE [LARGE SCALE GENOMIC DNA]</scope>
    <source>
        <strain evidence="14">ATCC 23117 / DSM 6794 / NBRC 15988 / NCIMB 1366 / Sio-4</strain>
    </source>
</reference>
<evidence type="ECO:0000256" key="1">
    <source>
        <dbReference type="ARBA" id="ARBA00011900"/>
    </source>
</evidence>
<feature type="domain" description="TaqI-like C-terminal specificity" evidence="10">
    <location>
        <begin position="1059"/>
        <end position="1203"/>
    </location>
</feature>
<dbReference type="GO" id="GO:0009007">
    <property type="term" value="F:site-specific DNA-methyltransferase (adenine-specific) activity"/>
    <property type="evidence" value="ECO:0007669"/>
    <property type="project" value="UniProtKB-EC"/>
</dbReference>
<keyword evidence="13" id="KW-0540">Nuclease</keyword>
<sequence>MKLQTLKPAQSLNQAYRKEHVEAKEFERFADALEKLLEEMEKQRENNTQFLMADFLKDAYYKNLHAINPSADSDIDTVIHHQDTQKSPVGVMIENKKPNSNEFITKDDFNKKSFHQLIYYYLIERIEEKNIEIKNLVITDVYEWFIFDENQFNKLFHQNKSLVKKFNTFIKEKGKGKGTSYFYKEIAKPFIDSLDEEIICTHFDLRDYQKELESFRQNFGKEEQSEQAQKDQKKLIHLYKILSPVHLLKKPFSNDSNSLNKDFYNELLHILGLEEVKEQNKKVIKRKNVNNRERGSFLENTLAKVERKRVETVRNHKSYGDSDTEKYENIALELCITWTNRILFLKLLEAQLLQYHKTEKKEVRQKYKFLNIQTIQDFNMLDELFFDVLAKRPKTRREHLNNFAHIPYLNSSLFEETPLEADTVLVNNLADNAELTLHSKTVLKDDNGKRREGKETPLSYFFQFLDAYNFSSEGTEEIRKDKKTLINASVLGLIFEKINGYKDGSFYTPSFITMYMCRQTLRRSVIQKFSEEYKMEFENFEDLSFFLSSKYKPEDNLKNNKIFDSIKICDPAVGSGHFLVSALNELIVIKSELGILADSTGKSLRVDMRIENDELFAFETENDFFEYQIGNKISQTIQKTLFHEKQKLIENCLFGVDINPNSVKICRLRLWIELLKNAYYTEESNFEELETLPNIDINIKTGNSLISRFDLDADISKALKKSNWTIDSYRMAVHTYRNATSKDQKFEMEKLIDTIKADFRSEVSKKDPKILALSKKAAELQTLLTQTSVFELSKTEQKAKDKNIEKLKKEVLKLNTEIEDIKSSKIYQNAFEWRFEFPEVLDNKGNFIGFDVVIGNPPYIRQEEILSQKPHLQDNYKTYNGKADLLVFFIELGMNIMRDKGNFTFIIANKFMRAGFGEPLRIWLQQFQLNEIIDFGDLPVFEEATTYPCIISVHKEKPNNFFKAANVEDLDFDLLETRLKETAFESDQKKLEDTGWNLANEKTQSLLLKIKNQGQSLGVHLNGKMYYGIKTGLNEAFIIDEETKNTLIKKHKKSLEIIKPFLSGRDIKKYQFPLVREYLIFAYKGIDIKKYPAIFNHLEKHEVKLKRKAGGNKWYELQSSPANTNRYEQEKIVWAETSLNNQFCIIDKGVFLNKTTFLIPSNDLVLLGIMNSNLVRFYLDSVVSKVRGGYFSMSKAYVETTPIVYPEDKTQIKEKVTQILSLKKSNPSADTSALESEIDALVYVLYGLSEEEVAIIKEQ</sequence>
<dbReference type="PANTHER" id="PTHR33841">
    <property type="entry name" value="DNA METHYLTRANSFERASE YEEA-RELATED"/>
    <property type="match status" value="1"/>
</dbReference>
<dbReference type="eggNOG" id="COG1002">
    <property type="taxonomic scope" value="Bacteria"/>
</dbReference>
<evidence type="ECO:0000259" key="9">
    <source>
        <dbReference type="Pfam" id="PF07669"/>
    </source>
</evidence>
<keyword evidence="6" id="KW-0238">DNA-binding</keyword>
<evidence type="ECO:0000313" key="14">
    <source>
        <dbReference type="Proteomes" id="UP000006054"/>
    </source>
</evidence>
<dbReference type="Pfam" id="PF07669">
    <property type="entry name" value="Eco57I"/>
    <property type="match status" value="1"/>
</dbReference>
<dbReference type="PATRIC" id="fig|880071.3.peg.3575"/>
<dbReference type="REBASE" id="49137">
    <property type="entry name" value="Fli6794ORF3569P"/>
</dbReference>
<feature type="coiled-coil region" evidence="8">
    <location>
        <begin position="23"/>
        <end position="53"/>
    </location>
</feature>
<dbReference type="Pfam" id="PF23653">
    <property type="entry name" value="DUF7149"/>
    <property type="match status" value="1"/>
</dbReference>
<evidence type="ECO:0000256" key="5">
    <source>
        <dbReference type="ARBA" id="ARBA00022747"/>
    </source>
</evidence>
<dbReference type="GO" id="GO:0003677">
    <property type="term" value="F:DNA binding"/>
    <property type="evidence" value="ECO:0007669"/>
    <property type="project" value="UniProtKB-KW"/>
</dbReference>
<evidence type="ECO:0000256" key="2">
    <source>
        <dbReference type="ARBA" id="ARBA00022603"/>
    </source>
</evidence>
<dbReference type="EMBL" id="CP003345">
    <property type="protein sequence ID" value="AFM05887.1"/>
    <property type="molecule type" value="Genomic_DNA"/>
</dbReference>
<evidence type="ECO:0000259" key="10">
    <source>
        <dbReference type="Pfam" id="PF12950"/>
    </source>
</evidence>
<keyword evidence="3" id="KW-0808">Transferase</keyword>
<dbReference type="InterPro" id="IPR011639">
    <property type="entry name" value="MethylTrfase_TaqI-like_dom"/>
</dbReference>